<name>A0A6J5XY87_PRUAR</name>
<accession>A0A6J5XY87</accession>
<evidence type="ECO:0000313" key="1">
    <source>
        <dbReference type="EMBL" id="CAB4316715.1"/>
    </source>
</evidence>
<dbReference type="AlphaFoldDB" id="A0A6J5XY87"/>
<reference evidence="2" key="1">
    <citation type="journal article" date="2020" name="Genome Biol.">
        <title>Gamete binning: chromosome-level and haplotype-resolved genome assembly enabled by high-throughput single-cell sequencing of gamete genomes.</title>
        <authorList>
            <person name="Campoy J.A."/>
            <person name="Sun H."/>
            <person name="Goel M."/>
            <person name="Jiao W.-B."/>
            <person name="Folz-Donahue K."/>
            <person name="Wang N."/>
            <person name="Rubio M."/>
            <person name="Liu C."/>
            <person name="Kukat C."/>
            <person name="Ruiz D."/>
            <person name="Huettel B."/>
            <person name="Schneeberger K."/>
        </authorList>
    </citation>
    <scope>NUCLEOTIDE SEQUENCE [LARGE SCALE GENOMIC DNA]</scope>
    <source>
        <strain evidence="2">cv. Rojo Pasion</strain>
    </source>
</reference>
<proteinExistence type="predicted"/>
<dbReference type="Proteomes" id="UP000507245">
    <property type="component" value="Unassembled WGS sequence"/>
</dbReference>
<gene>
    <name evidence="1" type="ORF">ORAREDHAP_LOCUS42871</name>
</gene>
<sequence>MDSSDGGVPTKGNVDEVWKLGTQLIYGVSQVQVAQQWRRLYEGRGRRRSVEARFWNKPGGADRGPRCADSWLGGICGGWTYYYLNIECESEGRLMQGGGFAEEMGISGLLTRAIGKRKRSRDEGDEFMSKHPRMTLKEEDNETSLMGQGSIHRGIGGGLIVSSLKEQVKLHTPDIVAIAHIAMVF</sequence>
<protein>
    <submittedName>
        <fullName evidence="1">Uncharacterized protein</fullName>
    </submittedName>
</protein>
<keyword evidence="2" id="KW-1185">Reference proteome</keyword>
<evidence type="ECO:0000313" key="2">
    <source>
        <dbReference type="Proteomes" id="UP000507245"/>
    </source>
</evidence>
<organism evidence="1 2">
    <name type="scientific">Prunus armeniaca</name>
    <name type="common">Apricot</name>
    <name type="synonym">Armeniaca vulgaris</name>
    <dbReference type="NCBI Taxonomy" id="36596"/>
    <lineage>
        <taxon>Eukaryota</taxon>
        <taxon>Viridiplantae</taxon>
        <taxon>Streptophyta</taxon>
        <taxon>Embryophyta</taxon>
        <taxon>Tracheophyta</taxon>
        <taxon>Spermatophyta</taxon>
        <taxon>Magnoliopsida</taxon>
        <taxon>eudicotyledons</taxon>
        <taxon>Gunneridae</taxon>
        <taxon>Pentapetalae</taxon>
        <taxon>rosids</taxon>
        <taxon>fabids</taxon>
        <taxon>Rosales</taxon>
        <taxon>Rosaceae</taxon>
        <taxon>Amygdaloideae</taxon>
        <taxon>Amygdaleae</taxon>
        <taxon>Prunus</taxon>
    </lineage>
</organism>
<dbReference type="EMBL" id="CAEKKB010000007">
    <property type="protein sequence ID" value="CAB4316715.1"/>
    <property type="molecule type" value="Genomic_DNA"/>
</dbReference>